<feature type="transmembrane region" description="Helical" evidence="1">
    <location>
        <begin position="305"/>
        <end position="327"/>
    </location>
</feature>
<feature type="transmembrane region" description="Helical" evidence="1">
    <location>
        <begin position="276"/>
        <end position="298"/>
    </location>
</feature>
<feature type="transmembrane region" description="Helical" evidence="1">
    <location>
        <begin position="12"/>
        <end position="33"/>
    </location>
</feature>
<feature type="transmembrane region" description="Helical" evidence="1">
    <location>
        <begin position="339"/>
        <end position="359"/>
    </location>
</feature>
<feature type="transmembrane region" description="Helical" evidence="1">
    <location>
        <begin position="486"/>
        <end position="507"/>
    </location>
</feature>
<keyword evidence="1" id="KW-0472">Membrane</keyword>
<keyword evidence="1" id="KW-1133">Transmembrane helix</keyword>
<name>A0A9W8E9E9_9FUNG</name>
<evidence type="ECO:0000313" key="3">
    <source>
        <dbReference type="Proteomes" id="UP001151582"/>
    </source>
</evidence>
<comment type="caution">
    <text evidence="2">The sequence shown here is derived from an EMBL/GenBank/DDBJ whole genome shotgun (WGS) entry which is preliminary data.</text>
</comment>
<evidence type="ECO:0000256" key="1">
    <source>
        <dbReference type="SAM" id="Phobius"/>
    </source>
</evidence>
<gene>
    <name evidence="2" type="ORF">H4R34_002307</name>
</gene>
<feature type="transmembrane region" description="Helical" evidence="1">
    <location>
        <begin position="450"/>
        <end position="474"/>
    </location>
</feature>
<dbReference type="EMBL" id="JANBQB010000150">
    <property type="protein sequence ID" value="KAJ1980837.1"/>
    <property type="molecule type" value="Genomic_DNA"/>
</dbReference>
<protein>
    <submittedName>
        <fullName evidence="2">Uncharacterized protein</fullName>
    </submittedName>
</protein>
<keyword evidence="3" id="KW-1185">Reference proteome</keyword>
<proteinExistence type="predicted"/>
<dbReference type="Proteomes" id="UP001151582">
    <property type="component" value="Unassembled WGS sequence"/>
</dbReference>
<evidence type="ECO:0000313" key="2">
    <source>
        <dbReference type="EMBL" id="KAJ1980837.1"/>
    </source>
</evidence>
<dbReference type="OrthoDB" id="5556431at2759"/>
<keyword evidence="1" id="KW-0812">Transmembrane</keyword>
<reference evidence="2" key="1">
    <citation type="submission" date="2022-07" db="EMBL/GenBank/DDBJ databases">
        <title>Phylogenomic reconstructions and comparative analyses of Kickxellomycotina fungi.</title>
        <authorList>
            <person name="Reynolds N.K."/>
            <person name="Stajich J.E."/>
            <person name="Barry K."/>
            <person name="Grigoriev I.V."/>
            <person name="Crous P."/>
            <person name="Smith M.E."/>
        </authorList>
    </citation>
    <scope>NUCLEOTIDE SEQUENCE</scope>
    <source>
        <strain evidence="2">RSA 567</strain>
    </source>
</reference>
<feature type="transmembrane region" description="Helical" evidence="1">
    <location>
        <begin position="371"/>
        <end position="395"/>
    </location>
</feature>
<dbReference type="AlphaFoldDB" id="A0A9W8E9E9"/>
<sequence length="563" mass="63311">MYLKRNLRPTQWPAPWFGLGYLLVLLHTLSFIYPIDATLQAGINETDITFHSYDFQGDSVTPYVYRGPLVPLTLTSNCQWSDQAATRHLRNLEAAVTERNQTTDDGTLGLLAALAKAGNKTDTRQQNMQRVLITDLLQRTHQERFSAPDNASYNGTIMFFNQFDLVAQGCRKYIDVLQQGADIIRFLESRGYPTPKVFLFSTSQPSDDNFGFVETDLFDDYYHHWDYAPNGTQLAIVNYGTGLVLRKSGIVITTITQDEGVWNKFLASGNWLACRIINYIMILPAAFYAIYQICCLFYKRGLEFNLRVFIFITSLYFMVVAVAIPLGQPTSVTAHVFRFSSWICGYVGANAIIMSWTHIITKIGGPLRLPFVRILHVACILHIVSICALAVMGLIHTFLRSYGMGIYIIGLARYGLANVVIAQSVLLVVYGALFLFRVRHTAMSVASRRVLMRLTSLIFCIVVGILLNMATWFINFNPAVDPTLITVRNIMLSFCVFFVFGTVFYFLRIQDQKEGSILHPQDGTDQSSGVHPLHLYGSPTKLTTDVESSPGLVPPSPVVRYLV</sequence>
<organism evidence="2 3">
    <name type="scientific">Dimargaris verticillata</name>
    <dbReference type="NCBI Taxonomy" id="2761393"/>
    <lineage>
        <taxon>Eukaryota</taxon>
        <taxon>Fungi</taxon>
        <taxon>Fungi incertae sedis</taxon>
        <taxon>Zoopagomycota</taxon>
        <taxon>Kickxellomycotina</taxon>
        <taxon>Dimargaritomycetes</taxon>
        <taxon>Dimargaritales</taxon>
        <taxon>Dimargaritaceae</taxon>
        <taxon>Dimargaris</taxon>
    </lineage>
</organism>
<feature type="transmembrane region" description="Helical" evidence="1">
    <location>
        <begin position="415"/>
        <end position="438"/>
    </location>
</feature>
<accession>A0A9W8E9E9</accession>